<dbReference type="OrthoDB" id="3402679at2"/>
<dbReference type="STRING" id="768710.DesyoDRAFT_5176"/>
<dbReference type="EMBL" id="CM001441">
    <property type="protein sequence ID" value="EHQ92107.1"/>
    <property type="molecule type" value="Genomic_DNA"/>
</dbReference>
<dbReference type="HOGENOM" id="CLU_2751289_0_0_9"/>
<protein>
    <submittedName>
        <fullName evidence="1">Uncharacterized protein</fullName>
    </submittedName>
</protein>
<name>H5Y0C8_9FIRM</name>
<organism evidence="1 2">
    <name type="scientific">Desulfosporosinus youngiae DSM 17734</name>
    <dbReference type="NCBI Taxonomy" id="768710"/>
    <lineage>
        <taxon>Bacteria</taxon>
        <taxon>Bacillati</taxon>
        <taxon>Bacillota</taxon>
        <taxon>Clostridia</taxon>
        <taxon>Eubacteriales</taxon>
        <taxon>Desulfitobacteriaceae</taxon>
        <taxon>Desulfosporosinus</taxon>
    </lineage>
</organism>
<evidence type="ECO:0000313" key="1">
    <source>
        <dbReference type="EMBL" id="EHQ92107.1"/>
    </source>
</evidence>
<proteinExistence type="predicted"/>
<keyword evidence="2" id="KW-1185">Reference proteome</keyword>
<gene>
    <name evidence="1" type="ORF">DesyoDRAFT_5176</name>
</gene>
<dbReference type="RefSeq" id="WP_007787349.1">
    <property type="nucleotide sequence ID" value="NZ_CM001441.1"/>
</dbReference>
<accession>H5Y0C8</accession>
<reference evidence="1 2" key="1">
    <citation type="submission" date="2011-11" db="EMBL/GenBank/DDBJ databases">
        <title>The Noncontiguous Finished genome of Desulfosporosinus youngiae DSM 17734.</title>
        <authorList>
            <consortium name="US DOE Joint Genome Institute (JGI-PGF)"/>
            <person name="Lucas S."/>
            <person name="Han J."/>
            <person name="Lapidus A."/>
            <person name="Cheng J.-F."/>
            <person name="Goodwin L."/>
            <person name="Pitluck S."/>
            <person name="Peters L."/>
            <person name="Ovchinnikova G."/>
            <person name="Lu M."/>
            <person name="Land M.L."/>
            <person name="Hauser L."/>
            <person name="Pester M."/>
            <person name="Spring S."/>
            <person name="Ollivier B."/>
            <person name="Rattei T."/>
            <person name="Klenk H.-P."/>
            <person name="Wagner M."/>
            <person name="Loy A."/>
            <person name="Woyke T.J."/>
        </authorList>
    </citation>
    <scope>NUCLEOTIDE SEQUENCE [LARGE SCALE GENOMIC DNA]</scope>
    <source>
        <strain evidence="1 2">DSM 17734</strain>
    </source>
</reference>
<dbReference type="Proteomes" id="UP000005104">
    <property type="component" value="Chromosome"/>
</dbReference>
<dbReference type="AlphaFoldDB" id="H5Y0C8"/>
<evidence type="ECO:0000313" key="2">
    <source>
        <dbReference type="Proteomes" id="UP000005104"/>
    </source>
</evidence>
<sequence>MEQLKVTSVSLTPDQITYTKGKGNTSRYIRSLIDREMGNEQAAERCQALVRAYQSIIDRQKQKESGDPDR</sequence>